<reference evidence="2" key="1">
    <citation type="submission" date="2015-04" db="UniProtKB">
        <authorList>
            <consortium name="EnsemblPlants"/>
        </authorList>
    </citation>
    <scope>IDENTIFICATION</scope>
    <source>
        <strain evidence="2">SL10</strain>
    </source>
</reference>
<accession>A0A0E0J2S3</accession>
<feature type="compositionally biased region" description="Basic and acidic residues" evidence="1">
    <location>
        <begin position="173"/>
        <end position="193"/>
    </location>
</feature>
<dbReference type="Gramene" id="ONIVA11G15570.1">
    <property type="protein sequence ID" value="ONIVA11G15570.1"/>
    <property type="gene ID" value="ONIVA11G15570"/>
</dbReference>
<evidence type="ECO:0000313" key="3">
    <source>
        <dbReference type="Proteomes" id="UP000006591"/>
    </source>
</evidence>
<protein>
    <submittedName>
        <fullName evidence="2">Uncharacterized protein</fullName>
    </submittedName>
</protein>
<keyword evidence="3" id="KW-1185">Reference proteome</keyword>
<dbReference type="AlphaFoldDB" id="A0A0E0J2S3"/>
<feature type="region of interest" description="Disordered" evidence="1">
    <location>
        <begin position="134"/>
        <end position="210"/>
    </location>
</feature>
<evidence type="ECO:0000256" key="1">
    <source>
        <dbReference type="SAM" id="MobiDB-lite"/>
    </source>
</evidence>
<feature type="region of interest" description="Disordered" evidence="1">
    <location>
        <begin position="99"/>
        <end position="122"/>
    </location>
</feature>
<dbReference type="Proteomes" id="UP000006591">
    <property type="component" value="Chromosome 11"/>
</dbReference>
<organism evidence="2">
    <name type="scientific">Oryza nivara</name>
    <name type="common">Indian wild rice</name>
    <name type="synonym">Oryza sativa f. spontanea</name>
    <dbReference type="NCBI Taxonomy" id="4536"/>
    <lineage>
        <taxon>Eukaryota</taxon>
        <taxon>Viridiplantae</taxon>
        <taxon>Streptophyta</taxon>
        <taxon>Embryophyta</taxon>
        <taxon>Tracheophyta</taxon>
        <taxon>Spermatophyta</taxon>
        <taxon>Magnoliopsida</taxon>
        <taxon>Liliopsida</taxon>
        <taxon>Poales</taxon>
        <taxon>Poaceae</taxon>
        <taxon>BOP clade</taxon>
        <taxon>Oryzoideae</taxon>
        <taxon>Oryzeae</taxon>
        <taxon>Oryzinae</taxon>
        <taxon>Oryza</taxon>
    </lineage>
</organism>
<sequence length="210" mass="23108">MAASLMALRSADVEVVVELEGPQRVPGDTTGRPTGYSELVCMVERAGLRLQMPSFAWWDDTAAAPFDLFDVKTTAPSPSFVSSPSRHRRRITGRRRGAALHLSRLAPSTPAPPASPVPLRRRPCRSRLATACRLPGPIFGRRGNPSGYRRASVLRPPPSRHRPPPLPSCPADRPTDTKRERRNRGREEGREMTQPDMWGPRGSHADPAAT</sequence>
<dbReference type="HOGENOM" id="CLU_1311896_0_0_1"/>
<name>A0A0E0J2S3_ORYNI</name>
<dbReference type="EnsemblPlants" id="ONIVA11G15570.1">
    <property type="protein sequence ID" value="ONIVA11G15570.1"/>
    <property type="gene ID" value="ONIVA11G15570"/>
</dbReference>
<reference evidence="2" key="2">
    <citation type="submission" date="2018-04" db="EMBL/GenBank/DDBJ databases">
        <title>OnivRS2 (Oryza nivara Reference Sequence Version 2).</title>
        <authorList>
            <person name="Zhang J."/>
            <person name="Kudrna D."/>
            <person name="Lee S."/>
            <person name="Talag J."/>
            <person name="Rajasekar S."/>
            <person name="Welchert J."/>
            <person name="Hsing Y.-I."/>
            <person name="Wing R.A."/>
        </authorList>
    </citation>
    <scope>NUCLEOTIDE SEQUENCE [LARGE SCALE GENOMIC DNA]</scope>
    <source>
        <strain evidence="2">SL10</strain>
    </source>
</reference>
<proteinExistence type="predicted"/>
<evidence type="ECO:0000313" key="2">
    <source>
        <dbReference type="EnsemblPlants" id="ONIVA11G15570.1"/>
    </source>
</evidence>